<dbReference type="AlphaFoldDB" id="A0A0F9JHJ0"/>
<sequence length="31" mass="3660">MGKYGDFKEALKSPPPERLAKVEYQSHFFQM</sequence>
<protein>
    <submittedName>
        <fullName evidence="1">Uncharacterized protein</fullName>
    </submittedName>
</protein>
<dbReference type="EMBL" id="LAZR01010057">
    <property type="protein sequence ID" value="KKM69058.1"/>
    <property type="molecule type" value="Genomic_DNA"/>
</dbReference>
<feature type="non-terminal residue" evidence="1">
    <location>
        <position position="31"/>
    </location>
</feature>
<comment type="caution">
    <text evidence="1">The sequence shown here is derived from an EMBL/GenBank/DDBJ whole genome shotgun (WGS) entry which is preliminary data.</text>
</comment>
<accession>A0A0F9JHJ0</accession>
<organism evidence="1">
    <name type="scientific">marine sediment metagenome</name>
    <dbReference type="NCBI Taxonomy" id="412755"/>
    <lineage>
        <taxon>unclassified sequences</taxon>
        <taxon>metagenomes</taxon>
        <taxon>ecological metagenomes</taxon>
    </lineage>
</organism>
<proteinExistence type="predicted"/>
<reference evidence="1" key="1">
    <citation type="journal article" date="2015" name="Nature">
        <title>Complex archaea that bridge the gap between prokaryotes and eukaryotes.</title>
        <authorList>
            <person name="Spang A."/>
            <person name="Saw J.H."/>
            <person name="Jorgensen S.L."/>
            <person name="Zaremba-Niedzwiedzka K."/>
            <person name="Martijn J."/>
            <person name="Lind A.E."/>
            <person name="van Eijk R."/>
            <person name="Schleper C."/>
            <person name="Guy L."/>
            <person name="Ettema T.J."/>
        </authorList>
    </citation>
    <scope>NUCLEOTIDE SEQUENCE</scope>
</reference>
<name>A0A0F9JHJ0_9ZZZZ</name>
<evidence type="ECO:0000313" key="1">
    <source>
        <dbReference type="EMBL" id="KKM69058.1"/>
    </source>
</evidence>
<gene>
    <name evidence="1" type="ORF">LCGC14_1454780</name>
</gene>